<reference evidence="2 3" key="1">
    <citation type="submission" date="2019-03" db="EMBL/GenBank/DDBJ databases">
        <title>Subsurface microbial communities from deep shales in Ohio and West Virginia, USA.</title>
        <authorList>
            <person name="Wrighton K."/>
        </authorList>
    </citation>
    <scope>NUCLEOTIDE SEQUENCE [LARGE SCALE GENOMIC DNA]</scope>
    <source>
        <strain evidence="2 3">MSL 6dP</strain>
    </source>
</reference>
<keyword evidence="1" id="KW-0812">Transmembrane</keyword>
<keyword evidence="1" id="KW-1133">Transmembrane helix</keyword>
<protein>
    <submittedName>
        <fullName evidence="2">Uncharacterized protein</fullName>
    </submittedName>
</protein>
<gene>
    <name evidence="2" type="ORF">C7959_1546</name>
</gene>
<accession>A0A4R8GJB2</accession>
<dbReference type="InterPro" id="IPR045390">
    <property type="entry name" value="ABC-3C_MC3"/>
</dbReference>
<dbReference type="RefSeq" id="WP_134119111.1">
    <property type="nucleotide sequence ID" value="NZ_SOEG01000054.1"/>
</dbReference>
<dbReference type="Pfam" id="PF20131">
    <property type="entry name" value="MC3"/>
    <property type="match status" value="1"/>
</dbReference>
<dbReference type="Proteomes" id="UP000295832">
    <property type="component" value="Unassembled WGS sequence"/>
</dbReference>
<name>A0A4R8GJB2_9FIRM</name>
<keyword evidence="3" id="KW-1185">Reference proteome</keyword>
<dbReference type="AlphaFoldDB" id="A0A4R8GJB2"/>
<keyword evidence="1" id="KW-0472">Membrane</keyword>
<dbReference type="EMBL" id="SOEG01000054">
    <property type="protein sequence ID" value="TDX44478.1"/>
    <property type="molecule type" value="Genomic_DNA"/>
</dbReference>
<evidence type="ECO:0000256" key="1">
    <source>
        <dbReference type="SAM" id="Phobius"/>
    </source>
</evidence>
<feature type="transmembrane region" description="Helical" evidence="1">
    <location>
        <begin position="39"/>
        <end position="56"/>
    </location>
</feature>
<organism evidence="2 3">
    <name type="scientific">Orenia marismortui</name>
    <dbReference type="NCBI Taxonomy" id="46469"/>
    <lineage>
        <taxon>Bacteria</taxon>
        <taxon>Bacillati</taxon>
        <taxon>Bacillota</taxon>
        <taxon>Clostridia</taxon>
        <taxon>Halanaerobiales</taxon>
        <taxon>Halobacteroidaceae</taxon>
        <taxon>Orenia</taxon>
    </lineage>
</organism>
<evidence type="ECO:0000313" key="2">
    <source>
        <dbReference type="EMBL" id="TDX44478.1"/>
    </source>
</evidence>
<proteinExistence type="predicted"/>
<evidence type="ECO:0000313" key="3">
    <source>
        <dbReference type="Proteomes" id="UP000295832"/>
    </source>
</evidence>
<comment type="caution">
    <text evidence="2">The sequence shown here is derived from an EMBL/GenBank/DDBJ whole genome shotgun (WGS) entry which is preliminary data.</text>
</comment>
<sequence length="163" mass="19156">MKSWQDKPVEVSYLLNPSFCGELFRRSMKKYKNVTSNNLPYPLIFLILPIVLHKVTRDKMPSTARKKMHTWLQENPEVKINFAKRANNLVPITKETIIFLLQLNAIEIDDKGNLKLKNYRRKNITSQKEGEVANCYRKAEIIGHWFGKMEKVSTIYTMWGVRP</sequence>